<dbReference type="PANTHER" id="PTHR43124:SF3">
    <property type="entry name" value="CHLORAMPHENICOL EFFLUX PUMP RV0191"/>
    <property type="match status" value="1"/>
</dbReference>
<evidence type="ECO:0000256" key="1">
    <source>
        <dbReference type="ARBA" id="ARBA00004651"/>
    </source>
</evidence>
<dbReference type="SUPFAM" id="SSF103473">
    <property type="entry name" value="MFS general substrate transporter"/>
    <property type="match status" value="1"/>
</dbReference>
<evidence type="ECO:0000256" key="6">
    <source>
        <dbReference type="ARBA" id="ARBA00023136"/>
    </source>
</evidence>
<dbReference type="GeneID" id="93644982"/>
<dbReference type="Gene3D" id="1.20.1250.20">
    <property type="entry name" value="MFS general substrate transporter like domains"/>
    <property type="match status" value="1"/>
</dbReference>
<feature type="domain" description="Major facilitator superfamily (MFS) profile" evidence="7">
    <location>
        <begin position="6"/>
        <end position="398"/>
    </location>
</feature>
<dbReference type="InterPro" id="IPR005829">
    <property type="entry name" value="Sugar_transporter_CS"/>
</dbReference>
<dbReference type="RefSeq" id="WP_034648898.1">
    <property type="nucleotide sequence ID" value="NZ_BCVB01000008.1"/>
</dbReference>
<dbReference type="InterPro" id="IPR011701">
    <property type="entry name" value="MFS"/>
</dbReference>
<dbReference type="InterPro" id="IPR036259">
    <property type="entry name" value="MFS_trans_sf"/>
</dbReference>
<accession>A0A0B6AN94</accession>
<dbReference type="KEGG" id="bmeg:BG04_1516"/>
<keyword evidence="6" id="KW-0472">Membrane</keyword>
<dbReference type="GO" id="GO:0005886">
    <property type="term" value="C:plasma membrane"/>
    <property type="evidence" value="ECO:0007669"/>
    <property type="project" value="UniProtKB-SubCell"/>
</dbReference>
<evidence type="ECO:0000256" key="3">
    <source>
        <dbReference type="ARBA" id="ARBA00022475"/>
    </source>
</evidence>
<dbReference type="Proteomes" id="UP000031829">
    <property type="component" value="Chromosome"/>
</dbReference>
<evidence type="ECO:0000259" key="7">
    <source>
        <dbReference type="PROSITE" id="PS50850"/>
    </source>
</evidence>
<evidence type="ECO:0000256" key="4">
    <source>
        <dbReference type="ARBA" id="ARBA00022692"/>
    </source>
</evidence>
<keyword evidence="3" id="KW-1003">Cell membrane</keyword>
<evidence type="ECO:0000313" key="9">
    <source>
        <dbReference type="Proteomes" id="UP000031829"/>
    </source>
</evidence>
<comment type="subcellular location">
    <subcellularLocation>
        <location evidence="1">Cell membrane</location>
        <topology evidence="1">Multi-pass membrane protein</topology>
    </subcellularLocation>
</comment>
<dbReference type="AlphaFoldDB" id="A0A0B6AN94"/>
<gene>
    <name evidence="8" type="ORF">BG04_1516</name>
</gene>
<keyword evidence="5" id="KW-1133">Transmembrane helix</keyword>
<evidence type="ECO:0000256" key="2">
    <source>
        <dbReference type="ARBA" id="ARBA00022448"/>
    </source>
</evidence>
<evidence type="ECO:0000256" key="5">
    <source>
        <dbReference type="ARBA" id="ARBA00022989"/>
    </source>
</evidence>
<organism evidence="8 9">
    <name type="scientific">Priestia megaterium (strain ATCC 14581 / DSM 32 / CCUG 1817 / JCM 2506 / NBRC 15308 / NCIMB 9376 / NCTC 10342 / NRRL B-14308 / VKM B-512 / Ford 19)</name>
    <name type="common">Bacillus megaterium</name>
    <dbReference type="NCBI Taxonomy" id="1348623"/>
    <lineage>
        <taxon>Bacteria</taxon>
        <taxon>Bacillati</taxon>
        <taxon>Bacillota</taxon>
        <taxon>Bacilli</taxon>
        <taxon>Bacillales</taxon>
        <taxon>Bacillaceae</taxon>
        <taxon>Priestia</taxon>
    </lineage>
</organism>
<dbReference type="PANTHER" id="PTHR43124">
    <property type="entry name" value="PURINE EFFLUX PUMP PBUE"/>
    <property type="match status" value="1"/>
</dbReference>
<dbReference type="PROSITE" id="PS50850">
    <property type="entry name" value="MFS"/>
    <property type="match status" value="1"/>
</dbReference>
<proteinExistence type="predicted"/>
<dbReference type="EMBL" id="CP009920">
    <property type="protein sequence ID" value="AJI24941.1"/>
    <property type="molecule type" value="Genomic_DNA"/>
</dbReference>
<name>A0A0B6AN94_PRIM2</name>
<evidence type="ECO:0000313" key="8">
    <source>
        <dbReference type="EMBL" id="AJI24941.1"/>
    </source>
</evidence>
<dbReference type="GO" id="GO:0022857">
    <property type="term" value="F:transmembrane transporter activity"/>
    <property type="evidence" value="ECO:0007669"/>
    <property type="project" value="InterPro"/>
</dbReference>
<dbReference type="CDD" id="cd17474">
    <property type="entry name" value="MFS_YfmO_like"/>
    <property type="match status" value="1"/>
</dbReference>
<dbReference type="InterPro" id="IPR020846">
    <property type="entry name" value="MFS_dom"/>
</dbReference>
<keyword evidence="4" id="KW-0812">Transmembrane</keyword>
<protein>
    <submittedName>
        <fullName evidence="8">Sugar (And other) transporter family protein</fullName>
    </submittedName>
</protein>
<keyword evidence="2" id="KW-0813">Transport</keyword>
<sequence>MKEKLMIVSLGLLPLIMVLGNSMLIPLLPSIQKSLHLSGVQTSLILSAFSIPAALCIPAVGILSDRYGRKKLIIYSLVMMIIGSVIAASSASFSSGSFAVLMAGRVIQGIGAAGTTTLAMALTGDVFTGEKRAKVLGILEVYNGVGKVVAPIIGASVALVVWYAAFFVYPLAAGAALVGIVLYVREGKTGSDSVSVQEYLKRANGIVYNKRKSLFPLFFVGGLGLFLLFGILYYLSFLIEETYHIDGFFKGTAFLFPLGAMTLVSYWTGQRIKTDVELMKKLMIVGITLLFLMFGVLTIIYTLPVLMFCLTVAFGGLGFVLPCINMMITSAASDEERGFIVSIYGTVRFLGVALGPVVFEVWMHAERLMFVYSFILLTAGGLWVLYQLKILPCAMGRKKVVPK</sequence>
<reference evidence="8 9" key="1">
    <citation type="journal article" date="2015" name="Genome Announc.">
        <title>Complete genome sequences for 35 biothreat assay-relevant bacillus species.</title>
        <authorList>
            <person name="Johnson S.L."/>
            <person name="Daligault H.E."/>
            <person name="Davenport K.W."/>
            <person name="Jaissle J."/>
            <person name="Frey K.G."/>
            <person name="Ladner J.T."/>
            <person name="Broomall S.M."/>
            <person name="Bishop-Lilly K.A."/>
            <person name="Bruce D.C."/>
            <person name="Gibbons H.S."/>
            <person name="Coyne S.R."/>
            <person name="Lo C.C."/>
            <person name="Meincke L."/>
            <person name="Munk A.C."/>
            <person name="Koroleva G.I."/>
            <person name="Rosenzweig C.N."/>
            <person name="Palacios G.F."/>
            <person name="Redden C.L."/>
            <person name="Minogue T.D."/>
            <person name="Chain P.S."/>
        </authorList>
    </citation>
    <scope>NUCLEOTIDE SEQUENCE [LARGE SCALE GENOMIC DNA]</scope>
    <source>
        <strain evidence="9">ATCC 14581 / DSM 32 / JCM 2506 / NBRC 15308 / NCIMB 9376 / NCTC 10342 / NRRL B-14308 / VKM B-512</strain>
    </source>
</reference>
<dbReference type="InterPro" id="IPR050189">
    <property type="entry name" value="MFS_Efflux_Transporters"/>
</dbReference>
<dbReference type="Pfam" id="PF07690">
    <property type="entry name" value="MFS_1"/>
    <property type="match status" value="1"/>
</dbReference>
<dbReference type="PROSITE" id="PS00216">
    <property type="entry name" value="SUGAR_TRANSPORT_1"/>
    <property type="match status" value="1"/>
</dbReference>
<dbReference type="HOGENOM" id="CLU_001265_10_6_9"/>